<name>A0A4R1FSB2_9NOCA</name>
<organism evidence="2 3">
    <name type="scientific">Nocardia alba</name>
    <dbReference type="NCBI Taxonomy" id="225051"/>
    <lineage>
        <taxon>Bacteria</taxon>
        <taxon>Bacillati</taxon>
        <taxon>Actinomycetota</taxon>
        <taxon>Actinomycetes</taxon>
        <taxon>Mycobacteriales</taxon>
        <taxon>Nocardiaceae</taxon>
        <taxon>Nocardia</taxon>
    </lineage>
</organism>
<evidence type="ECO:0000256" key="1">
    <source>
        <dbReference type="SAM" id="MobiDB-lite"/>
    </source>
</evidence>
<comment type="caution">
    <text evidence="2">The sequence shown here is derived from an EMBL/GenBank/DDBJ whole genome shotgun (WGS) entry which is preliminary data.</text>
</comment>
<evidence type="ECO:0000313" key="3">
    <source>
        <dbReference type="Proteomes" id="UP000294856"/>
    </source>
</evidence>
<dbReference type="AlphaFoldDB" id="A0A4R1FSB2"/>
<dbReference type="RefSeq" id="WP_067447221.1">
    <property type="nucleotide sequence ID" value="NZ_SMFR01000002.1"/>
</dbReference>
<dbReference type="EMBL" id="SMFR01000002">
    <property type="protein sequence ID" value="TCJ97733.1"/>
    <property type="molecule type" value="Genomic_DNA"/>
</dbReference>
<gene>
    <name evidence="2" type="ORF">DFR71_3782</name>
</gene>
<reference evidence="2 3" key="1">
    <citation type="submission" date="2019-03" db="EMBL/GenBank/DDBJ databases">
        <title>Genomic Encyclopedia of Type Strains, Phase IV (KMG-IV): sequencing the most valuable type-strain genomes for metagenomic binning, comparative biology and taxonomic classification.</title>
        <authorList>
            <person name="Goeker M."/>
        </authorList>
    </citation>
    <scope>NUCLEOTIDE SEQUENCE [LARGE SCALE GENOMIC DNA]</scope>
    <source>
        <strain evidence="2 3">DSM 44684</strain>
    </source>
</reference>
<dbReference type="OrthoDB" id="4553493at2"/>
<evidence type="ECO:0008006" key="4">
    <source>
        <dbReference type="Google" id="ProtNLM"/>
    </source>
</evidence>
<dbReference type="STRING" id="1210063.GCA_001612665_01439"/>
<protein>
    <recommendedName>
        <fullName evidence="4">PE family protein</fullName>
    </recommendedName>
</protein>
<feature type="region of interest" description="Disordered" evidence="1">
    <location>
        <begin position="51"/>
        <end position="70"/>
    </location>
</feature>
<keyword evidence="3" id="KW-1185">Reference proteome</keyword>
<dbReference type="Proteomes" id="UP000294856">
    <property type="component" value="Unassembled WGS sequence"/>
</dbReference>
<evidence type="ECO:0000313" key="2">
    <source>
        <dbReference type="EMBL" id="TCJ97733.1"/>
    </source>
</evidence>
<sequence length="127" mass="13003">MAQRIIVDSTSELQAAATAMDEVAEAVGNAVNTLIRTLSVAGDPFAVNDSGATAPEVVSGSSDNPPWGTDSYGKSFATGANGYVGMRTNLLQGGLDVARTLAEFAHGMHRAAGGVEATEEDSRAGFR</sequence>
<accession>A0A4R1FSB2</accession>
<proteinExistence type="predicted"/>